<dbReference type="OrthoDB" id="4761890at2"/>
<dbReference type="KEGG" id="lmoi:VV02_01960"/>
<dbReference type="PATRIC" id="fig|571913.6.peg.401"/>
<proteinExistence type="predicted"/>
<dbReference type="RefSeq" id="WP_052589477.1">
    <property type="nucleotide sequence ID" value="NZ_CP011112.1"/>
</dbReference>
<sequence length="361" mass="38333">MTEPIGVYTVRNDAYEIATLPGAGSRPLLVRDPEPRTLVSALTAHGRASELVIDHGYWRNVVATPAKPSAGVGAGGLFAAHLDEWVGSVLTRSGTAKVLSPSYFVQAGDWAALDALVSALMTVSDPRLVPFIATDAVMMGSANISRFRRALAPLDGRPIALLFAAKYRPLTSKPALTALRTVLAAHPGAWLVGVEPLVALDAIAHGAGRVFVGTSSTQRFPRVPGCGGGGFNAAGFVPGLLHSELLEMRSPMIYADWYISTRAPRCTICKAPVDSFSATDQSKKAIRDHNIHAMSAVYTAMTAMAPGSLQLSAHKHRLSGLLAHTALLPRVPVTEFDTTLRNLMRIDARTLPIPPAVRALI</sequence>
<evidence type="ECO:0000313" key="2">
    <source>
        <dbReference type="Proteomes" id="UP000066480"/>
    </source>
</evidence>
<dbReference type="AlphaFoldDB" id="A0A0K1JDX3"/>
<dbReference type="Proteomes" id="UP000066480">
    <property type="component" value="Chromosome"/>
</dbReference>
<dbReference type="EMBL" id="CP011112">
    <property type="protein sequence ID" value="AKU14917.1"/>
    <property type="molecule type" value="Genomic_DNA"/>
</dbReference>
<name>A0A0K1JDX3_9MICO</name>
<evidence type="ECO:0000313" key="1">
    <source>
        <dbReference type="EMBL" id="AKU14917.1"/>
    </source>
</evidence>
<reference evidence="1 2" key="1">
    <citation type="submission" date="2015-03" db="EMBL/GenBank/DDBJ databases">
        <title>Luteipulveratus halotolerans sp. nov., a novel actinobacterium (Dermacoccaceae) from Sarawak, Malaysia.</title>
        <authorList>
            <person name="Juboi H."/>
            <person name="Basik A."/>
            <person name="Shamsul S.S."/>
            <person name="Arnold P."/>
            <person name="Schmitt E.K."/>
            <person name="Sanglier J.-J."/>
            <person name="Yeo T."/>
        </authorList>
    </citation>
    <scope>NUCLEOTIDE SEQUENCE [LARGE SCALE GENOMIC DNA]</scope>
    <source>
        <strain evidence="1 2">MN07-A0370</strain>
    </source>
</reference>
<protein>
    <submittedName>
        <fullName evidence="1">Uncharacterized protein</fullName>
    </submittedName>
</protein>
<accession>A0A0K1JDX3</accession>
<keyword evidence="2" id="KW-1185">Reference proteome</keyword>
<gene>
    <name evidence="1" type="ORF">VV02_01960</name>
</gene>
<organism evidence="1 2">
    <name type="scientific">Luteipulveratus mongoliensis</name>
    <dbReference type="NCBI Taxonomy" id="571913"/>
    <lineage>
        <taxon>Bacteria</taxon>
        <taxon>Bacillati</taxon>
        <taxon>Actinomycetota</taxon>
        <taxon>Actinomycetes</taxon>
        <taxon>Micrococcales</taxon>
        <taxon>Dermacoccaceae</taxon>
        <taxon>Luteipulveratus</taxon>
    </lineage>
</organism>